<feature type="transmembrane region" description="Helical" evidence="2">
    <location>
        <begin position="301"/>
        <end position="321"/>
    </location>
</feature>
<dbReference type="PANTHER" id="PTHR36009">
    <property type="match status" value="1"/>
</dbReference>
<proteinExistence type="predicted"/>
<evidence type="ECO:0008006" key="5">
    <source>
        <dbReference type="Google" id="ProtNLM"/>
    </source>
</evidence>
<feature type="region of interest" description="Disordered" evidence="1">
    <location>
        <begin position="54"/>
        <end position="102"/>
    </location>
</feature>
<feature type="transmembrane region" description="Helical" evidence="2">
    <location>
        <begin position="233"/>
        <end position="251"/>
    </location>
</feature>
<feature type="transmembrane region" description="Helical" evidence="2">
    <location>
        <begin position="187"/>
        <end position="207"/>
    </location>
</feature>
<feature type="transmembrane region" description="Helical" evidence="2">
    <location>
        <begin position="155"/>
        <end position="175"/>
    </location>
</feature>
<gene>
    <name evidence="3" type="ORF">ACJRO7_007200</name>
</gene>
<dbReference type="Proteomes" id="UP001634007">
    <property type="component" value="Unassembled WGS sequence"/>
</dbReference>
<evidence type="ECO:0000256" key="2">
    <source>
        <dbReference type="SAM" id="Phobius"/>
    </source>
</evidence>
<name>A0ABD3ILX3_EUCGL</name>
<keyword evidence="2" id="KW-1133">Transmembrane helix</keyword>
<evidence type="ECO:0000313" key="3">
    <source>
        <dbReference type="EMBL" id="KAL3715426.1"/>
    </source>
</evidence>
<keyword evidence="2" id="KW-0472">Membrane</keyword>
<accession>A0ABD3ILX3</accession>
<evidence type="ECO:0000313" key="4">
    <source>
        <dbReference type="Proteomes" id="UP001634007"/>
    </source>
</evidence>
<feature type="transmembrane region" description="Helical" evidence="2">
    <location>
        <begin position="105"/>
        <end position="123"/>
    </location>
</feature>
<organism evidence="3 4">
    <name type="scientific">Eucalyptus globulus</name>
    <name type="common">Tasmanian blue gum</name>
    <dbReference type="NCBI Taxonomy" id="34317"/>
    <lineage>
        <taxon>Eukaryota</taxon>
        <taxon>Viridiplantae</taxon>
        <taxon>Streptophyta</taxon>
        <taxon>Embryophyta</taxon>
        <taxon>Tracheophyta</taxon>
        <taxon>Spermatophyta</taxon>
        <taxon>Magnoliopsida</taxon>
        <taxon>eudicotyledons</taxon>
        <taxon>Gunneridae</taxon>
        <taxon>Pentapetalae</taxon>
        <taxon>rosids</taxon>
        <taxon>malvids</taxon>
        <taxon>Myrtales</taxon>
        <taxon>Myrtaceae</taxon>
        <taxon>Myrtoideae</taxon>
        <taxon>Eucalypteae</taxon>
        <taxon>Eucalyptus</taxon>
    </lineage>
</organism>
<sequence length="338" mass="37767">MSAGTNPMVSTISARVPPLERSLVRARIPKPRIPFPSLPSKVPPFARAIVREHCNGNPSVSPSGRPGGLQVRRSFTKNEKPEDPLLGDEEEEDPSRNDAEGGRDWTSSVLLFLLWGGIMYYVFNLAPNQTPSRDMYFLQKLLNLKGDDGFRMNGVLVSLWNIMGLWPMVYSMLLLPTGRSSKGSVPVWPFAVLSFFGGVYALIPYFVLWKPPPPPVEEAELSRWPLNFLESKLTAGIVSLAGLGLITYAAFAGGDDWREFFQYFRESKLIHVTSLDFTLLSAFAPFWVYNDMSSRKWYEKGSWLLPLSAVPFLGPALYLILRPAVKTVSVVSSTSEQE</sequence>
<dbReference type="PANTHER" id="PTHR36009:SF3">
    <property type="entry name" value="TRANSMEMBRANE PROTEIN"/>
    <property type="match status" value="1"/>
</dbReference>
<comment type="caution">
    <text evidence="3">The sequence shown here is derived from an EMBL/GenBank/DDBJ whole genome shotgun (WGS) entry which is preliminary data.</text>
</comment>
<keyword evidence="2" id="KW-0812">Transmembrane</keyword>
<feature type="transmembrane region" description="Helical" evidence="2">
    <location>
        <begin position="272"/>
        <end position="289"/>
    </location>
</feature>
<reference evidence="3 4" key="1">
    <citation type="submission" date="2024-11" db="EMBL/GenBank/DDBJ databases">
        <title>Chromosome-level genome assembly of Eucalyptus globulus Labill. provides insights into its genome evolution.</title>
        <authorList>
            <person name="Li X."/>
        </authorList>
    </citation>
    <scope>NUCLEOTIDE SEQUENCE [LARGE SCALE GENOMIC DNA]</scope>
    <source>
        <strain evidence="3">CL2024</strain>
        <tissue evidence="3">Fresh tender leaves</tissue>
    </source>
</reference>
<protein>
    <recommendedName>
        <fullName evidence="5">Cardiolipin synthase N-terminal domain-containing protein</fullName>
    </recommendedName>
</protein>
<keyword evidence="4" id="KW-1185">Reference proteome</keyword>
<dbReference type="AlphaFoldDB" id="A0ABD3ILX3"/>
<dbReference type="EMBL" id="JBJKBG010000011">
    <property type="protein sequence ID" value="KAL3715426.1"/>
    <property type="molecule type" value="Genomic_DNA"/>
</dbReference>
<dbReference type="GO" id="GO:0005886">
    <property type="term" value="C:plasma membrane"/>
    <property type="evidence" value="ECO:0007669"/>
    <property type="project" value="UniProtKB-SubCell"/>
</dbReference>
<evidence type="ECO:0000256" key="1">
    <source>
        <dbReference type="SAM" id="MobiDB-lite"/>
    </source>
</evidence>